<feature type="compositionally biased region" description="Acidic residues" evidence="2">
    <location>
        <begin position="1056"/>
        <end position="1066"/>
    </location>
</feature>
<protein>
    <submittedName>
        <fullName evidence="5">Uncharacterized protein</fullName>
    </submittedName>
</protein>
<feature type="compositionally biased region" description="Basic residues" evidence="2">
    <location>
        <begin position="1091"/>
        <end position="1100"/>
    </location>
</feature>
<dbReference type="RefSeq" id="XP_024398063.1">
    <property type="nucleotide sequence ID" value="XM_024542295.2"/>
</dbReference>
<evidence type="ECO:0000259" key="3">
    <source>
        <dbReference type="Pfam" id="PF08161"/>
    </source>
</evidence>
<dbReference type="EnsemblPlants" id="Pp3c2_3190V3.2">
    <property type="protein sequence ID" value="PAC:32933325.CDS.1"/>
    <property type="gene ID" value="Pp3c2_3190"/>
</dbReference>
<feature type="compositionally biased region" description="Polar residues" evidence="2">
    <location>
        <begin position="1073"/>
        <end position="1089"/>
    </location>
</feature>
<feature type="domain" description="RRP12 HEAT" evidence="3">
    <location>
        <begin position="340"/>
        <end position="656"/>
    </location>
</feature>
<dbReference type="KEGG" id="ppp:112293147"/>
<gene>
    <name evidence="5" type="primary">LOC112293147</name>
</gene>
<feature type="compositionally biased region" description="Basic and acidic residues" evidence="2">
    <location>
        <begin position="1117"/>
        <end position="1127"/>
    </location>
</feature>
<feature type="domain" description="RRP12 N-terminal HEAT" evidence="4">
    <location>
        <begin position="6"/>
        <end position="272"/>
    </location>
</feature>
<dbReference type="InParanoid" id="A9RFV8"/>
<evidence type="ECO:0000256" key="1">
    <source>
        <dbReference type="ARBA" id="ARBA00007690"/>
    </source>
</evidence>
<feature type="region of interest" description="Disordered" evidence="2">
    <location>
        <begin position="1257"/>
        <end position="1299"/>
    </location>
</feature>
<dbReference type="InterPro" id="IPR057860">
    <property type="entry name" value="HEAT_RRP12_N"/>
</dbReference>
<dbReference type="Gene3D" id="1.25.10.10">
    <property type="entry name" value="Leucine-rich Repeat Variant"/>
    <property type="match status" value="3"/>
</dbReference>
<name>A9RFV8_PHYPA</name>
<evidence type="ECO:0000313" key="6">
    <source>
        <dbReference type="Proteomes" id="UP000006727"/>
    </source>
</evidence>
<dbReference type="InterPro" id="IPR011989">
    <property type="entry name" value="ARM-like"/>
</dbReference>
<dbReference type="SUPFAM" id="SSF48371">
    <property type="entry name" value="ARM repeat"/>
    <property type="match status" value="1"/>
</dbReference>
<dbReference type="EMBL" id="ABEU02000002">
    <property type="status" value="NOT_ANNOTATED_CDS"/>
    <property type="molecule type" value="Genomic_DNA"/>
</dbReference>
<reference evidence="5 6" key="1">
    <citation type="journal article" date="2008" name="Science">
        <title>The Physcomitrella genome reveals evolutionary insights into the conquest of land by plants.</title>
        <authorList>
            <person name="Rensing S."/>
            <person name="Lang D."/>
            <person name="Zimmer A."/>
            <person name="Terry A."/>
            <person name="Salamov A."/>
            <person name="Shapiro H."/>
            <person name="Nishiyama T."/>
            <person name="Perroud P.-F."/>
            <person name="Lindquist E."/>
            <person name="Kamisugi Y."/>
            <person name="Tanahashi T."/>
            <person name="Sakakibara K."/>
            <person name="Fujita T."/>
            <person name="Oishi K."/>
            <person name="Shin-I T."/>
            <person name="Kuroki Y."/>
            <person name="Toyoda A."/>
            <person name="Suzuki Y."/>
            <person name="Hashimoto A."/>
            <person name="Yamaguchi K."/>
            <person name="Sugano A."/>
            <person name="Kohara Y."/>
            <person name="Fujiyama A."/>
            <person name="Anterola A."/>
            <person name="Aoki S."/>
            <person name="Ashton N."/>
            <person name="Barbazuk W.B."/>
            <person name="Barker E."/>
            <person name="Bennetzen J."/>
            <person name="Bezanilla M."/>
            <person name="Blankenship R."/>
            <person name="Cho S.H."/>
            <person name="Dutcher S."/>
            <person name="Estelle M."/>
            <person name="Fawcett J.A."/>
            <person name="Gundlach H."/>
            <person name="Hanada K."/>
            <person name="Heyl A."/>
            <person name="Hicks K.A."/>
            <person name="Hugh J."/>
            <person name="Lohr M."/>
            <person name="Mayer K."/>
            <person name="Melkozernov A."/>
            <person name="Murata T."/>
            <person name="Nelson D."/>
            <person name="Pils B."/>
            <person name="Prigge M."/>
            <person name="Reiss B."/>
            <person name="Renner T."/>
            <person name="Rombauts S."/>
            <person name="Rushton P."/>
            <person name="Sanderfoot A."/>
            <person name="Schween G."/>
            <person name="Shiu S.-H."/>
            <person name="Stueber K."/>
            <person name="Theodoulou F.L."/>
            <person name="Tu H."/>
            <person name="Van de Peer Y."/>
            <person name="Verrier P.J."/>
            <person name="Waters E."/>
            <person name="Wood A."/>
            <person name="Yang L."/>
            <person name="Cove D."/>
            <person name="Cuming A."/>
            <person name="Hasebe M."/>
            <person name="Lucas S."/>
            <person name="Mishler D.B."/>
            <person name="Reski R."/>
            <person name="Grigoriev I."/>
            <person name="Quatrano R.S."/>
            <person name="Boore J.L."/>
        </authorList>
    </citation>
    <scope>NUCLEOTIDE SEQUENCE [LARGE SCALE GENOMIC DNA]</scope>
    <source>
        <strain evidence="5 6">cv. Gransden 2004</strain>
    </source>
</reference>
<organism evidence="5 6">
    <name type="scientific">Physcomitrium patens</name>
    <name type="common">Spreading-leaved earth moss</name>
    <name type="synonym">Physcomitrella patens</name>
    <dbReference type="NCBI Taxonomy" id="3218"/>
    <lineage>
        <taxon>Eukaryota</taxon>
        <taxon>Viridiplantae</taxon>
        <taxon>Streptophyta</taxon>
        <taxon>Embryophyta</taxon>
        <taxon>Bryophyta</taxon>
        <taxon>Bryophytina</taxon>
        <taxon>Bryopsida</taxon>
        <taxon>Funariidae</taxon>
        <taxon>Funariales</taxon>
        <taxon>Funariaceae</taxon>
        <taxon>Physcomitrium</taxon>
    </lineage>
</organism>
<comment type="similarity">
    <text evidence="1">Belongs to the RRP12 family.</text>
</comment>
<dbReference type="GeneID" id="112293147"/>
<feature type="compositionally biased region" description="Acidic residues" evidence="2">
    <location>
        <begin position="1105"/>
        <end position="1115"/>
    </location>
</feature>
<dbReference type="PANTHER" id="PTHR48445">
    <property type="entry name" value="OS02G0782100 PROTEIN"/>
    <property type="match status" value="1"/>
</dbReference>
<evidence type="ECO:0000259" key="4">
    <source>
        <dbReference type="Pfam" id="PF25772"/>
    </source>
</evidence>
<dbReference type="InterPro" id="IPR016024">
    <property type="entry name" value="ARM-type_fold"/>
</dbReference>
<proteinExistence type="inferred from homology"/>
<evidence type="ECO:0000256" key="2">
    <source>
        <dbReference type="SAM" id="MobiDB-lite"/>
    </source>
</evidence>
<dbReference type="FunCoup" id="A9RFV8">
    <property type="interactions" value="3284"/>
</dbReference>
<dbReference type="HOGENOM" id="CLU_003753_1_0_1"/>
<dbReference type="Proteomes" id="UP000006727">
    <property type="component" value="Chromosome 2"/>
</dbReference>
<dbReference type="OrthoDB" id="2192888at2759"/>
<dbReference type="Pfam" id="PF25772">
    <property type="entry name" value="HEAT_RRP12_N"/>
    <property type="match status" value="1"/>
</dbReference>
<feature type="region of interest" description="Disordered" evidence="2">
    <location>
        <begin position="1009"/>
        <end position="1231"/>
    </location>
</feature>
<dbReference type="InterPro" id="IPR012978">
    <property type="entry name" value="HEAT_RRP12"/>
</dbReference>
<dbReference type="GO" id="GO:0005730">
    <property type="term" value="C:nucleolus"/>
    <property type="evidence" value="ECO:0000318"/>
    <property type="project" value="GO_Central"/>
</dbReference>
<dbReference type="PANTHER" id="PTHR48445:SF1">
    <property type="entry name" value="OS02G0782100 PROTEIN"/>
    <property type="match status" value="1"/>
</dbReference>
<feature type="compositionally biased region" description="Basic residues" evidence="2">
    <location>
        <begin position="1289"/>
        <end position="1299"/>
    </location>
</feature>
<reference evidence="5 6" key="2">
    <citation type="journal article" date="2018" name="Plant J.">
        <title>The Physcomitrella patens chromosome-scale assembly reveals moss genome structure and evolution.</title>
        <authorList>
            <person name="Lang D."/>
            <person name="Ullrich K.K."/>
            <person name="Murat F."/>
            <person name="Fuchs J."/>
            <person name="Jenkins J."/>
            <person name="Haas F.B."/>
            <person name="Piednoel M."/>
            <person name="Gundlach H."/>
            <person name="Van Bel M."/>
            <person name="Meyberg R."/>
            <person name="Vives C."/>
            <person name="Morata J."/>
            <person name="Symeonidi A."/>
            <person name="Hiss M."/>
            <person name="Muchero W."/>
            <person name="Kamisugi Y."/>
            <person name="Saleh O."/>
            <person name="Blanc G."/>
            <person name="Decker E.L."/>
            <person name="van Gessel N."/>
            <person name="Grimwood J."/>
            <person name="Hayes R.D."/>
            <person name="Graham S.W."/>
            <person name="Gunter L.E."/>
            <person name="McDaniel S.F."/>
            <person name="Hoernstein S.N.W."/>
            <person name="Larsson A."/>
            <person name="Li F.W."/>
            <person name="Perroud P.F."/>
            <person name="Phillips J."/>
            <person name="Ranjan P."/>
            <person name="Rokshar D.S."/>
            <person name="Rothfels C.J."/>
            <person name="Schneider L."/>
            <person name="Shu S."/>
            <person name="Stevenson D.W."/>
            <person name="Thummler F."/>
            <person name="Tillich M."/>
            <person name="Villarreal Aguilar J.C."/>
            <person name="Widiez T."/>
            <person name="Wong G.K."/>
            <person name="Wymore A."/>
            <person name="Zhang Y."/>
            <person name="Zimmer A.D."/>
            <person name="Quatrano R.S."/>
            <person name="Mayer K.F.X."/>
            <person name="Goodstein D."/>
            <person name="Casacuberta J.M."/>
            <person name="Vandepoele K."/>
            <person name="Reski R."/>
            <person name="Cuming A.C."/>
            <person name="Tuskan G.A."/>
            <person name="Maumus F."/>
            <person name="Salse J."/>
            <person name="Schmutz J."/>
            <person name="Rensing S.A."/>
        </authorList>
    </citation>
    <scope>NUCLEOTIDE SEQUENCE [LARGE SCALE GENOMIC DNA]</scope>
    <source>
        <strain evidence="5 6">cv. Gransden 2004</strain>
    </source>
</reference>
<feature type="compositionally biased region" description="Basic and acidic residues" evidence="2">
    <location>
        <begin position="1150"/>
        <end position="1160"/>
    </location>
</feature>
<keyword evidence="6" id="KW-1185">Reference proteome</keyword>
<dbReference type="Gramene" id="Pp3c2_3190V3.2">
    <property type="protein sequence ID" value="PAC:32933325.CDS.1"/>
    <property type="gene ID" value="Pp3c2_3190"/>
</dbReference>
<dbReference type="OMA" id="PDQMKHR"/>
<dbReference type="Pfam" id="PF08161">
    <property type="entry name" value="RRP12_HEAT"/>
    <property type="match status" value="1"/>
</dbReference>
<evidence type="ECO:0000313" key="5">
    <source>
        <dbReference type="EnsemblPlants" id="PAC:32933325.CDS.1"/>
    </source>
</evidence>
<reference evidence="5" key="3">
    <citation type="submission" date="2020-12" db="UniProtKB">
        <authorList>
            <consortium name="EnsemblPlants"/>
        </authorList>
    </citation>
    <scope>IDENTIFICATION</scope>
</reference>
<accession>A9RFV8</accession>
<sequence length="1299" mass="142487">MDLAMGENDDMCTVLMARFGNSQSPEHKHLCAVVQAMAEVLQEQSLEPTPTAYFAATMSCLDRQAANTAVRNEAVTTALCTFLAMVLHKVPASVLRSKGDAALKLLVGLLTASSENASTVKAVLSCLEIVICGADTSNWHMVAPAFNYLLRFCTDQRPKVRKRAQLCMIGVLSSLQGKQALGTASEVVFNLFEQSLNTVSKSLSGNPSNTPTGAVEVLHMLGALKQLLPLLAVKFIGRILPHLAQLYELQQPIVTRNVLDTLQALCTNPTAEMPSAALGEILGRLGALLASGEKRSSVDEVTVVTRILQHGFEKLCKSDRSLCITKLPAVFHSLTGLLASEQEEVVFAAAESMRNLIGSCIDEAMIQHGVTQLQLHSEQQKRKGALSPIERICVSVESSLGYQYSTAWDMSLHVVAALFDKLGEASSILMASTVRTLGDLQNLPDEDMPCRKQLHNTLGSAVSAMGPQNFLAILPLEMDGEKLTDSRVWLLPILKQHIVGTHLRFFQESLLPLATRLRERARKCAADGKPVASKNAESCVQSIWALLPSLCNYPSDTAKGFGLIAKTLGDVLTKEPELRGLVCSSLKILVSQNRKARGDELGDKIGRKIAEEESSELSVAEQRARALYTPEVAAANLKAIAGYSRNFLPLLFNLFVAAPAEKRGDLQITIAAIASISDPQTVKSFFVAIMKKLLQATVEASTPASAPEPGAMQVDAPKPDESPTSRRCVFMDLALSLVGGLDDEALGMLFSTARPALQDTDAAVQKKAYKVLSSICQANMSFVAGKAEELLETLLSSLSNVHSSARRHRLICLHFLILYLLKSEYEKKNEAIATLISEIVLATKESNKKTRNAAYDLLIEIGYGMQNEETGGSQERLMQFFTMIVGCLAGSTPHMVSAAVVALARLLYEFSAELCHTVPDLLPSALLLLKSRNREIIKSVLGLVKVVIARLPAVELEQHLHSMVEGLILWSDDSKNHFKAKVRAIIERLVRRCGMDTVAKVMPQEHMKLLTNIRKTKEQNERKKKSNNVGEEEETKSQQSRASTARKSKWNHTDMFSDDDDDDEHGDMDGSTKASTMAKTSFFNKSEGTTKSRKLRKSNKRLPEDLMDVEGEPLDLLDTRKTREVLRGPKSQHKKNDSDDELEYTTDGKMIVDESGDKIRDKLKRKKQWEEDHPEAAASQAGRSSRRGGGEGSRSKAEIKPRKARKVNNESKSWAYTGDEYASKKSKAVGDVKKEGKLDPYAYWPLDPKILNRREAKRNAARKGMGSVMKSAKKMQGMSSKEALATKPSKSKKQKAHKG</sequence>
<dbReference type="eggNOG" id="KOG1248">
    <property type="taxonomic scope" value="Eukaryota"/>
</dbReference>
<dbReference type="GO" id="GO:0003723">
    <property type="term" value="F:RNA binding"/>
    <property type="evidence" value="ECO:0000318"/>
    <property type="project" value="GO_Central"/>
</dbReference>